<feature type="region of interest" description="Disordered" evidence="7">
    <location>
        <begin position="396"/>
        <end position="415"/>
    </location>
</feature>
<comment type="similarity">
    <text evidence="3">Belongs to the INCENP family.</text>
</comment>
<feature type="compositionally biased region" description="Basic residues" evidence="7">
    <location>
        <begin position="319"/>
        <end position="329"/>
    </location>
</feature>
<dbReference type="PANTHER" id="PTHR13738">
    <property type="entry name" value="TROPONIN I"/>
    <property type="match status" value="1"/>
</dbReference>
<feature type="region of interest" description="Disordered" evidence="7">
    <location>
        <begin position="483"/>
        <end position="512"/>
    </location>
</feature>
<name>A0A6A1VR01_9ROSI</name>
<feature type="domain" description="Inner centromere protein ARK-binding" evidence="8">
    <location>
        <begin position="1787"/>
        <end position="1837"/>
    </location>
</feature>
<protein>
    <recommendedName>
        <fullName evidence="8">Inner centromere protein ARK-binding domain-containing protein</fullName>
    </recommendedName>
</protein>
<dbReference type="PANTHER" id="PTHR13738:SF1">
    <property type="entry name" value="TROPONIN I"/>
    <property type="match status" value="1"/>
</dbReference>
<organism evidence="9 10">
    <name type="scientific">Morella rubra</name>
    <name type="common">Chinese bayberry</name>
    <dbReference type="NCBI Taxonomy" id="262757"/>
    <lineage>
        <taxon>Eukaryota</taxon>
        <taxon>Viridiplantae</taxon>
        <taxon>Streptophyta</taxon>
        <taxon>Embryophyta</taxon>
        <taxon>Tracheophyta</taxon>
        <taxon>Spermatophyta</taxon>
        <taxon>Magnoliopsida</taxon>
        <taxon>eudicotyledons</taxon>
        <taxon>Gunneridae</taxon>
        <taxon>Pentapetalae</taxon>
        <taxon>rosids</taxon>
        <taxon>fabids</taxon>
        <taxon>Fagales</taxon>
        <taxon>Myricaceae</taxon>
        <taxon>Morella</taxon>
    </lineage>
</organism>
<evidence type="ECO:0000259" key="8">
    <source>
        <dbReference type="Pfam" id="PF03941"/>
    </source>
</evidence>
<feature type="compositionally biased region" description="Polar residues" evidence="7">
    <location>
        <begin position="334"/>
        <end position="350"/>
    </location>
</feature>
<feature type="region of interest" description="Disordered" evidence="7">
    <location>
        <begin position="256"/>
        <end position="275"/>
    </location>
</feature>
<evidence type="ECO:0000256" key="6">
    <source>
        <dbReference type="ARBA" id="ARBA00023242"/>
    </source>
</evidence>
<dbReference type="Proteomes" id="UP000516437">
    <property type="component" value="Chromosome 4"/>
</dbReference>
<proteinExistence type="inferred from homology"/>
<comment type="caution">
    <text evidence="9">The sequence shown here is derived from an EMBL/GenBank/DDBJ whole genome shotgun (WGS) entry which is preliminary data.</text>
</comment>
<evidence type="ECO:0000256" key="3">
    <source>
        <dbReference type="ARBA" id="ARBA00010042"/>
    </source>
</evidence>
<feature type="region of interest" description="Disordered" evidence="7">
    <location>
        <begin position="298"/>
        <end position="359"/>
    </location>
</feature>
<comment type="subcellular location">
    <subcellularLocation>
        <location evidence="2">Cytoplasm</location>
        <location evidence="2">Cytoskeleton</location>
        <location evidence="2">Spindle</location>
    </subcellularLocation>
    <subcellularLocation>
        <location evidence="1">Nucleus</location>
    </subcellularLocation>
</comment>
<feature type="region of interest" description="Disordered" evidence="7">
    <location>
        <begin position="1527"/>
        <end position="1546"/>
    </location>
</feature>
<evidence type="ECO:0000256" key="4">
    <source>
        <dbReference type="ARBA" id="ARBA00022490"/>
    </source>
</evidence>
<dbReference type="GO" id="GO:0005634">
    <property type="term" value="C:nucleus"/>
    <property type="evidence" value="ECO:0007669"/>
    <property type="project" value="UniProtKB-SubCell"/>
</dbReference>
<accession>A0A6A1VR01</accession>
<evidence type="ECO:0000256" key="1">
    <source>
        <dbReference type="ARBA" id="ARBA00004123"/>
    </source>
</evidence>
<evidence type="ECO:0000256" key="7">
    <source>
        <dbReference type="SAM" id="MobiDB-lite"/>
    </source>
</evidence>
<dbReference type="Pfam" id="PF03941">
    <property type="entry name" value="INCENP_ARK-bind"/>
    <property type="match status" value="1"/>
</dbReference>
<keyword evidence="10" id="KW-1185">Reference proteome</keyword>
<feature type="compositionally biased region" description="Polar residues" evidence="7">
    <location>
        <begin position="1717"/>
        <end position="1732"/>
    </location>
</feature>
<evidence type="ECO:0000256" key="5">
    <source>
        <dbReference type="ARBA" id="ARBA00023212"/>
    </source>
</evidence>
<dbReference type="InterPro" id="IPR050875">
    <property type="entry name" value="Troponin_I"/>
</dbReference>
<dbReference type="GO" id="GO:0005819">
    <property type="term" value="C:spindle"/>
    <property type="evidence" value="ECO:0007669"/>
    <property type="project" value="UniProtKB-SubCell"/>
</dbReference>
<keyword evidence="5" id="KW-0206">Cytoskeleton</keyword>
<dbReference type="InterPro" id="IPR005635">
    <property type="entry name" value="Inner_centromere_prot_ARK-bd"/>
</dbReference>
<feature type="compositionally biased region" description="Basic and acidic residues" evidence="7">
    <location>
        <begin position="1625"/>
        <end position="1651"/>
    </location>
</feature>
<sequence>MSTIEKLFVQIFERKRGIIDQAKHQTHLFDQHLASKLLIDGIAPPPWLWTPPLHAQPSDPNEFNKEELISGVLLPRPQHVIPYTSSHCALYKKPVFAAGNGELPNDLSTQVIDSEQGIDAGDGISSLDQCPARDVGCASAGVPELDHAAMSPQDARDIRVPNIYHDPALSLARIQRSKSRQKAIELRNSAKAVQSCSTHENDAGGISGSAIASLQNDHVVESVSVNPVATNIASCAGEGEKVGDCWSKGNGSKFYSGRITRSRSSSQQLGSLDGGKSPYIFREDGGIFAGSVAKLNEQSSHGNEPLELTEPSPITNARSRAKKGKRGGKWSKDMGSNVSLGGITSSSQEPNCMKKSKTLDSCCDNEKVDGLSDSKQHCDYDEESLELVKSSVITADGSGVEGKMDPHREEWGGNDNFGRVLRARGPYQSHKNANSSTQAQPMSKSTPLLQSLSFQNGQHPQISEIRSLLRQKDQDLCMENVREHSSNGNSEVNHDARNSDLQDSSSSKISSKEVYSNVSDERVIRYKFLGFSKSDEVQGAQMSAGGSSLKDQQPCTLNAAFYSHKEHVADEYAGTNIRGEAASTIEGIAKHINSSLVLGCKVTHSRSNPTTKHPFAQSLKCSEGIDLKEVSGTQIKVLHGTCNRDTVEQQRGAANVMKCEVDSDVLADGRSDLPGSNCDIACLRAGSGVLASRPPSDCTMSMKPNQLDFDSVVESSSNGMSCPPSDKEVLGRLSGTFANPAELMKKVASIGCQAKCGSSAGKPSLKEQDDLSKDKELQEFSSEVDETYEASGSSDENAVQQIKRTSEVSRDAVTHPLFVRDKAYQGKSSLTDHSSILQVDCEDFLGSLPNLMGSNMSNVNADTKGDLSSGKVVVEHDDVQSIKLVSINRKRDISLGGDPRQSTNADFSFVSGSGPFINSDVTLNSSTIDLPRALWVEEMNDALVQPIIHPGISQSPKADSLGRRACPDKQVIFEKSTEDQIAKNATPGGSYSLGLEGSWFQHKRRKIEGRPTNLLSASPSLREEGLTLINRGSVSENLNDAEDYSKAVLQTLHFSLSPEKGVAQLDMGNSLAEAKHQNEEGHMIEGFESSPRLHVEELVLSWDLGIWNFSSAITGTPYDRVFSYVELSLGAMVGSANTTFTYLDDQLRVSLISSLINQAAGDSQGCLAEEVEVVDPNSKIDGSMQCFVEKNQAPLHLEDKLGLEITKHVTCTGRTIQEKRSNFDGTDEILNCSVGSPQSQFLDLPEADEAMPVFEGFILQTDDKHLCTTGNGINFEKLDLPNSAVERASILEELCRSACTDTPFSGSSTSYKLHRIPSLYQSVPNGLLEGMNQRSTLSMNDTGKQLNGSSLREEVGHAFHGRSYSDCLPNSNCQSARNITNPYVSPIGKLWDRIKSNSGSSEKRTSLNPELPCIDEENENADEVAETFPEGICSEVTTSSVKRVPLADLTGNPNPPAAVSEVERYADRFSIDSVHTEFSFTRTQTRVKQKLGNQHSHKKRYANKVKENQNACIEANGVKRATESFHNRFGKPKKGDPSFSGRESKPNNIVSNITSFIPLVQQKQAAAVVTGKRDIKVKALEAAGAAKRLAEKKENERKMKKEALKLERARSEQENLRQLGLQKKRKEEEQKKKEADMAAKKRQREGEERKEKERKRKRVEESRRQQREHEEKLCSEKNEKELKYRATDMRTYEKKEYKDETVKRKYTEKIREADNLGNFSETEPRTTKVSSSDARKASALLDASEALNDGCKDSKGLSNLDKAMESDNMFSNTNRDLSYDISPYKGSDDEDEEDDDVPNSKFIPSWASKHCVALVISSQQRVDPETIFPLESFCNITEGTFFFETRLKISYKKIQEQVTCFQRNVTEDRRT</sequence>
<evidence type="ECO:0000313" key="9">
    <source>
        <dbReference type="EMBL" id="KAB1215095.1"/>
    </source>
</evidence>
<feature type="compositionally biased region" description="Basic and acidic residues" evidence="7">
    <location>
        <begin position="402"/>
        <end position="411"/>
    </location>
</feature>
<dbReference type="OrthoDB" id="681218at2759"/>
<feature type="region of interest" description="Disordered" evidence="7">
    <location>
        <begin position="757"/>
        <end position="807"/>
    </location>
</feature>
<gene>
    <name evidence="9" type="ORF">CJ030_MR4G016270</name>
</gene>
<dbReference type="EMBL" id="RXIC02000022">
    <property type="protein sequence ID" value="KAB1215095.1"/>
    <property type="molecule type" value="Genomic_DNA"/>
</dbReference>
<feature type="compositionally biased region" description="Basic and acidic residues" evidence="7">
    <location>
        <begin position="764"/>
        <end position="778"/>
    </location>
</feature>
<feature type="region of interest" description="Disordered" evidence="7">
    <location>
        <begin position="1604"/>
        <end position="1735"/>
    </location>
</feature>
<keyword evidence="4" id="KW-0963">Cytoplasm</keyword>
<keyword evidence="6" id="KW-0539">Nucleus</keyword>
<evidence type="ECO:0000256" key="2">
    <source>
        <dbReference type="ARBA" id="ARBA00004186"/>
    </source>
</evidence>
<feature type="compositionally biased region" description="Basic and acidic residues" evidence="7">
    <location>
        <begin position="1604"/>
        <end position="1615"/>
    </location>
</feature>
<reference evidence="9 10" key="1">
    <citation type="journal article" date="2019" name="Plant Biotechnol. J.">
        <title>The red bayberry genome and genetic basis of sex determination.</title>
        <authorList>
            <person name="Jia H.M."/>
            <person name="Jia H.J."/>
            <person name="Cai Q.L."/>
            <person name="Wang Y."/>
            <person name="Zhao H.B."/>
            <person name="Yang W.F."/>
            <person name="Wang G.Y."/>
            <person name="Li Y.H."/>
            <person name="Zhan D.L."/>
            <person name="Shen Y.T."/>
            <person name="Niu Q.F."/>
            <person name="Chang L."/>
            <person name="Qiu J."/>
            <person name="Zhao L."/>
            <person name="Xie H.B."/>
            <person name="Fu W.Y."/>
            <person name="Jin J."/>
            <person name="Li X.W."/>
            <person name="Jiao Y."/>
            <person name="Zhou C.C."/>
            <person name="Tu T."/>
            <person name="Chai C.Y."/>
            <person name="Gao J.L."/>
            <person name="Fan L.J."/>
            <person name="van de Weg E."/>
            <person name="Wang J.Y."/>
            <person name="Gao Z.S."/>
        </authorList>
    </citation>
    <scope>NUCLEOTIDE SEQUENCE [LARGE SCALE GENOMIC DNA]</scope>
    <source>
        <tissue evidence="9">Leaves</tissue>
    </source>
</reference>
<evidence type="ECO:0000313" key="10">
    <source>
        <dbReference type="Proteomes" id="UP000516437"/>
    </source>
</evidence>
<feature type="compositionally biased region" description="Polar residues" evidence="7">
    <location>
        <begin position="790"/>
        <end position="803"/>
    </location>
</feature>
<feature type="compositionally biased region" description="Basic and acidic residues" evidence="7">
    <location>
        <begin position="1658"/>
        <end position="1714"/>
    </location>
</feature>
<feature type="compositionally biased region" description="Low complexity" evidence="7">
    <location>
        <begin position="262"/>
        <end position="275"/>
    </location>
</feature>